<dbReference type="Proteomes" id="UP001143480">
    <property type="component" value="Unassembled WGS sequence"/>
</dbReference>
<reference evidence="5" key="2">
    <citation type="submission" date="2023-01" db="EMBL/GenBank/DDBJ databases">
        <authorList>
            <person name="Sun Q."/>
            <person name="Evtushenko L."/>
        </authorList>
    </citation>
    <scope>NUCLEOTIDE SEQUENCE</scope>
    <source>
        <strain evidence="5">VKM Ac-1321</strain>
    </source>
</reference>
<feature type="domain" description="Transcriptional regulator LacI/GalR-like sensor" evidence="4">
    <location>
        <begin position="134"/>
        <end position="207"/>
    </location>
</feature>
<dbReference type="Gene3D" id="3.40.50.2300">
    <property type="match status" value="2"/>
</dbReference>
<dbReference type="PANTHER" id="PTHR30146:SF109">
    <property type="entry name" value="HTH-TYPE TRANSCRIPTIONAL REGULATOR GALS"/>
    <property type="match status" value="1"/>
</dbReference>
<dbReference type="EMBL" id="BSFP01000013">
    <property type="protein sequence ID" value="GLL01122.1"/>
    <property type="molecule type" value="Genomic_DNA"/>
</dbReference>
<evidence type="ECO:0000313" key="6">
    <source>
        <dbReference type="Proteomes" id="UP001143480"/>
    </source>
</evidence>
<dbReference type="AlphaFoldDB" id="A0A9W6NLQ4"/>
<evidence type="ECO:0000259" key="4">
    <source>
        <dbReference type="Pfam" id="PF13377"/>
    </source>
</evidence>
<evidence type="ECO:0000256" key="2">
    <source>
        <dbReference type="ARBA" id="ARBA00023125"/>
    </source>
</evidence>
<comment type="caution">
    <text evidence="5">The sequence shown here is derived from an EMBL/GenBank/DDBJ whole genome shotgun (WGS) entry which is preliminary data.</text>
</comment>
<sequence>MQNPALLVEAAGQPSRRGGVVFVRCPHPLTGPYGIVVESIVDTLERHGRVVRFSAGARSAPPDVDGAILIGTTEMPRPYPFVLVDTLEPPAGVCAVWADRAAGVQSLVTHLRERGHRQVATIAATHDGGRAARRLLDRADPPTAVVCATAALGLDVLRAAPHLDVAAYDETGVGPLLHPGLTVARPPWAAMGRTAANALVALLEGAGEMLRERCPNEILTMVNAETVNILTSEDND</sequence>
<dbReference type="CDD" id="cd06267">
    <property type="entry name" value="PBP1_LacI_sugar_binding-like"/>
    <property type="match status" value="1"/>
</dbReference>
<gene>
    <name evidence="5" type="ORF">GCM10017581_028630</name>
</gene>
<dbReference type="SUPFAM" id="SSF53822">
    <property type="entry name" value="Periplasmic binding protein-like I"/>
    <property type="match status" value="1"/>
</dbReference>
<keyword evidence="1" id="KW-0805">Transcription regulation</keyword>
<accession>A0A9W6NLQ4</accession>
<proteinExistence type="predicted"/>
<organism evidence="5 6">
    <name type="scientific">Dactylosporangium matsuzakiense</name>
    <dbReference type="NCBI Taxonomy" id="53360"/>
    <lineage>
        <taxon>Bacteria</taxon>
        <taxon>Bacillati</taxon>
        <taxon>Actinomycetota</taxon>
        <taxon>Actinomycetes</taxon>
        <taxon>Micromonosporales</taxon>
        <taxon>Micromonosporaceae</taxon>
        <taxon>Dactylosporangium</taxon>
    </lineage>
</organism>
<keyword evidence="6" id="KW-1185">Reference proteome</keyword>
<dbReference type="RefSeq" id="WP_261965466.1">
    <property type="nucleotide sequence ID" value="NZ_BAAAXA010000001.1"/>
</dbReference>
<dbReference type="InterPro" id="IPR028082">
    <property type="entry name" value="Peripla_BP_I"/>
</dbReference>
<evidence type="ECO:0000256" key="1">
    <source>
        <dbReference type="ARBA" id="ARBA00023015"/>
    </source>
</evidence>
<name>A0A9W6NLQ4_9ACTN</name>
<keyword evidence="2" id="KW-0238">DNA-binding</keyword>
<dbReference type="PANTHER" id="PTHR30146">
    <property type="entry name" value="LACI-RELATED TRANSCRIPTIONAL REPRESSOR"/>
    <property type="match status" value="1"/>
</dbReference>
<dbReference type="GO" id="GO:0000976">
    <property type="term" value="F:transcription cis-regulatory region binding"/>
    <property type="evidence" value="ECO:0007669"/>
    <property type="project" value="TreeGrafter"/>
</dbReference>
<reference evidence="5" key="1">
    <citation type="journal article" date="2014" name="Int. J. Syst. Evol. Microbiol.">
        <title>Complete genome sequence of Corynebacterium casei LMG S-19264T (=DSM 44701T), isolated from a smear-ripened cheese.</title>
        <authorList>
            <consortium name="US DOE Joint Genome Institute (JGI-PGF)"/>
            <person name="Walter F."/>
            <person name="Albersmeier A."/>
            <person name="Kalinowski J."/>
            <person name="Ruckert C."/>
        </authorList>
    </citation>
    <scope>NUCLEOTIDE SEQUENCE</scope>
    <source>
        <strain evidence="5">VKM Ac-1321</strain>
    </source>
</reference>
<dbReference type="InterPro" id="IPR046335">
    <property type="entry name" value="LacI/GalR-like_sensor"/>
</dbReference>
<protein>
    <recommendedName>
        <fullName evidence="4">Transcriptional regulator LacI/GalR-like sensor domain-containing protein</fullName>
    </recommendedName>
</protein>
<dbReference type="Pfam" id="PF13377">
    <property type="entry name" value="Peripla_BP_3"/>
    <property type="match status" value="1"/>
</dbReference>
<dbReference type="GO" id="GO:0003700">
    <property type="term" value="F:DNA-binding transcription factor activity"/>
    <property type="evidence" value="ECO:0007669"/>
    <property type="project" value="TreeGrafter"/>
</dbReference>
<evidence type="ECO:0000256" key="3">
    <source>
        <dbReference type="ARBA" id="ARBA00023163"/>
    </source>
</evidence>
<evidence type="ECO:0000313" key="5">
    <source>
        <dbReference type="EMBL" id="GLL01122.1"/>
    </source>
</evidence>
<keyword evidence="3" id="KW-0804">Transcription</keyword>